<feature type="modified residue" description="N6-(pyridoxal phosphate)lysine" evidence="17">
    <location>
        <position position="204"/>
    </location>
</feature>
<dbReference type="OrthoDB" id="9804984at2"/>
<keyword evidence="10" id="KW-0028">Amino-acid biosynthesis</keyword>
<dbReference type="GO" id="GO:0009097">
    <property type="term" value="P:isoleucine biosynthetic process"/>
    <property type="evidence" value="ECO:0007669"/>
    <property type="project" value="UniProtKB-UniPathway"/>
</dbReference>
<reference evidence="22 25" key="2">
    <citation type="submission" date="2014-06" db="EMBL/GenBank/DDBJ databases">
        <authorList>
            <person name="Ju J."/>
            <person name="Zhang J."/>
        </authorList>
    </citation>
    <scope>NUCLEOTIDE SEQUENCE [LARGE SCALE GENOMIC DNA]</scope>
    <source>
        <strain evidence="22">DmW_042</strain>
    </source>
</reference>
<dbReference type="PANTHER" id="PTHR11825">
    <property type="entry name" value="SUBGROUP IIII AMINOTRANSFERASE"/>
    <property type="match status" value="1"/>
</dbReference>
<evidence type="ECO:0000313" key="19">
    <source>
        <dbReference type="EMBL" id="GEL51363.1"/>
    </source>
</evidence>
<evidence type="ECO:0000313" key="25">
    <source>
        <dbReference type="Proteomes" id="UP000194565"/>
    </source>
</evidence>
<accession>A0A095B607</accession>
<organism evidence="20 23">
    <name type="scientific">Acetobacter tropicalis</name>
    <dbReference type="NCBI Taxonomy" id="104102"/>
    <lineage>
        <taxon>Bacteria</taxon>
        <taxon>Pseudomonadati</taxon>
        <taxon>Pseudomonadota</taxon>
        <taxon>Alphaproteobacteria</taxon>
        <taxon>Acetobacterales</taxon>
        <taxon>Acetobacteraceae</taxon>
        <taxon>Acetobacter</taxon>
    </lineage>
</organism>
<comment type="similarity">
    <text evidence="6">Belongs to the class-IV pyridoxal-phosphate-dependent aminotransferase family.</text>
</comment>
<dbReference type="NCBIfam" id="NF009897">
    <property type="entry name" value="PRK13357.1"/>
    <property type="match status" value="1"/>
</dbReference>
<dbReference type="KEGG" id="ato:CIW82_06600"/>
<proteinExistence type="inferred from homology"/>
<keyword evidence="23" id="KW-1185">Reference proteome</keyword>
<evidence type="ECO:0000313" key="27">
    <source>
        <dbReference type="Proteomes" id="UP000321800"/>
    </source>
</evidence>
<comment type="pathway">
    <text evidence="5">Amino-acid biosynthesis; L-leucine biosynthesis; L-leucine from 3-methyl-2-oxobutanoate: step 4/4.</text>
</comment>
<evidence type="ECO:0000313" key="18">
    <source>
        <dbReference type="EMBL" id="ATJ90403.1"/>
    </source>
</evidence>
<dbReference type="GO" id="GO:0009098">
    <property type="term" value="P:L-leucine biosynthetic process"/>
    <property type="evidence" value="ECO:0007669"/>
    <property type="project" value="UniProtKB-UniPathway"/>
</dbReference>
<dbReference type="UniPathway" id="UPA00049">
    <property type="reaction ID" value="UER00062"/>
</dbReference>
<evidence type="ECO:0000256" key="15">
    <source>
        <dbReference type="ARBA" id="ARBA00048798"/>
    </source>
</evidence>
<dbReference type="UniPathway" id="UPA00047">
    <property type="reaction ID" value="UER00058"/>
</dbReference>
<evidence type="ECO:0000313" key="21">
    <source>
        <dbReference type="EMBL" id="KXV59344.1"/>
    </source>
</evidence>
<dbReference type="Proteomes" id="UP000029448">
    <property type="component" value="Unassembled WGS sequence"/>
</dbReference>
<dbReference type="PANTHER" id="PTHR11825:SF44">
    <property type="entry name" value="BRANCHED-CHAIN-AMINO-ACID AMINOTRANSFERASE"/>
    <property type="match status" value="1"/>
</dbReference>
<protein>
    <recommendedName>
        <fullName evidence="8">Probable branched-chain-amino-acid aminotransferase</fullName>
        <ecNumber evidence="7">2.6.1.42</ecNumber>
    </recommendedName>
</protein>
<evidence type="ECO:0000256" key="9">
    <source>
        <dbReference type="ARBA" id="ARBA00022576"/>
    </source>
</evidence>
<evidence type="ECO:0000313" key="26">
    <source>
        <dbReference type="Proteomes" id="UP000220394"/>
    </source>
</evidence>
<dbReference type="EMBL" id="CP022699">
    <property type="protein sequence ID" value="ATJ90403.1"/>
    <property type="molecule type" value="Genomic_DNA"/>
</dbReference>
<evidence type="ECO:0000256" key="11">
    <source>
        <dbReference type="ARBA" id="ARBA00022679"/>
    </source>
</evidence>
<dbReference type="InterPro" id="IPR043132">
    <property type="entry name" value="BCAT-like_C"/>
</dbReference>
<dbReference type="Proteomes" id="UP000321800">
    <property type="component" value="Unassembled WGS sequence"/>
</dbReference>
<evidence type="ECO:0000256" key="2">
    <source>
        <dbReference type="ARBA" id="ARBA00003109"/>
    </source>
</evidence>
<evidence type="ECO:0000313" key="24">
    <source>
        <dbReference type="Proteomes" id="UP000075411"/>
    </source>
</evidence>
<sequence length="364" mass="39540">MSTTRETVFQITPKTDAVSPEERAALLANPGFGRVFSDHMAVVTYTEGKGWHTPQILPRQPLVLDPAASVLHYAQEIFEGMKAYRAPNGDAQLFRPDANARRFRKSAERMAMAEVPEELFLDAVNQLVKIDAGWIPDPEVGTLYLRPFMIATEAALGVKPASEYKFIVIACAAGEYFSKDAGPVSVWVEERTVRASRGGTGEAKCGGNYAASLTAQQEAKEHGCHQVLFLDAAERKWIEEMGGMNIMAVLDDGTLQTPPLEGTILPGITRDSLLTLARDKGLTVKEEPYAIDQLYADAKSGRLRELFACGTAAVVTPIGTLKSAEGTHVINGQTGDVTADLRKTLCDIQFGRAPDPHGWVHKVG</sequence>
<dbReference type="EMBL" id="JOMM01000064">
    <property type="protein sequence ID" value="OUI81076.1"/>
    <property type="molecule type" value="Genomic_DNA"/>
</dbReference>
<dbReference type="SUPFAM" id="SSF56752">
    <property type="entry name" value="D-aminoacid aminotransferase-like PLP-dependent enzymes"/>
    <property type="match status" value="1"/>
</dbReference>
<dbReference type="PIRSF" id="PIRSF006468">
    <property type="entry name" value="BCAT1"/>
    <property type="match status" value="1"/>
</dbReference>
<comment type="pathway">
    <text evidence="3">Amino-acid biosynthesis; L-isoleucine biosynthesis; L-isoleucine from 2-oxobutanoate: step 4/4.</text>
</comment>
<comment type="function">
    <text evidence="2">Acts on leucine, isoleucine and valine.</text>
</comment>
<evidence type="ECO:0000256" key="5">
    <source>
        <dbReference type="ARBA" id="ARBA00005072"/>
    </source>
</evidence>
<dbReference type="InterPro" id="IPR043131">
    <property type="entry name" value="BCAT-like_N"/>
</dbReference>
<dbReference type="Proteomes" id="UP000075411">
    <property type="component" value="Unassembled WGS sequence"/>
</dbReference>
<comment type="pathway">
    <text evidence="4">Amino-acid biosynthesis; L-valine biosynthesis; L-valine from pyruvate: step 4/4.</text>
</comment>
<evidence type="ECO:0000256" key="3">
    <source>
        <dbReference type="ARBA" id="ARBA00004824"/>
    </source>
</evidence>
<dbReference type="Proteomes" id="UP000194565">
    <property type="component" value="Unassembled WGS sequence"/>
</dbReference>
<comment type="catalytic activity">
    <reaction evidence="15">
        <text>L-isoleucine + 2-oxoglutarate = (S)-3-methyl-2-oxopentanoate + L-glutamate</text>
        <dbReference type="Rhea" id="RHEA:24801"/>
        <dbReference type="ChEBI" id="CHEBI:16810"/>
        <dbReference type="ChEBI" id="CHEBI:29985"/>
        <dbReference type="ChEBI" id="CHEBI:35146"/>
        <dbReference type="ChEBI" id="CHEBI:58045"/>
        <dbReference type="EC" id="2.6.1.42"/>
    </reaction>
</comment>
<reference evidence="19 27" key="5">
    <citation type="submission" date="2019-07" db="EMBL/GenBank/DDBJ databases">
        <title>Whole genome shotgun sequence of Acetobacter tropicalis NBRC 16470.</title>
        <authorList>
            <person name="Hosoyama A."/>
            <person name="Uohara A."/>
            <person name="Ohji S."/>
            <person name="Ichikawa N."/>
        </authorList>
    </citation>
    <scope>NUCLEOTIDE SEQUENCE [LARGE SCALE GENOMIC DNA]</scope>
    <source>
        <strain evidence="19 27">NBRC 16470</strain>
    </source>
</reference>
<dbReference type="InterPro" id="IPR001544">
    <property type="entry name" value="Aminotrans_IV"/>
</dbReference>
<dbReference type="EMBL" id="BJVR01000032">
    <property type="protein sequence ID" value="GEL51363.1"/>
    <property type="molecule type" value="Genomic_DNA"/>
</dbReference>
<dbReference type="InterPro" id="IPR033939">
    <property type="entry name" value="BCAT_family"/>
</dbReference>
<comment type="cofactor">
    <cofactor evidence="1">
        <name>pyridoxal 5'-phosphate</name>
        <dbReference type="ChEBI" id="CHEBI:597326"/>
    </cofactor>
</comment>
<dbReference type="InterPro" id="IPR005786">
    <property type="entry name" value="B_amino_transII"/>
</dbReference>
<dbReference type="EC" id="2.6.1.42" evidence="7"/>
<dbReference type="GO" id="GO:0004084">
    <property type="term" value="F:branched-chain-amino-acid transaminase activity"/>
    <property type="evidence" value="ECO:0007669"/>
    <property type="project" value="UniProtKB-EC"/>
</dbReference>
<evidence type="ECO:0000256" key="12">
    <source>
        <dbReference type="ARBA" id="ARBA00022898"/>
    </source>
</evidence>
<evidence type="ECO:0000256" key="13">
    <source>
        <dbReference type="ARBA" id="ARBA00023304"/>
    </source>
</evidence>
<dbReference type="InterPro" id="IPR036038">
    <property type="entry name" value="Aminotransferase-like"/>
</dbReference>
<dbReference type="Gene3D" id="3.30.470.10">
    <property type="match status" value="1"/>
</dbReference>
<dbReference type="UniPathway" id="UPA00048">
    <property type="reaction ID" value="UER00073"/>
</dbReference>
<dbReference type="GO" id="GO:0009099">
    <property type="term" value="P:L-valine biosynthetic process"/>
    <property type="evidence" value="ECO:0007669"/>
    <property type="project" value="UniProtKB-UniPathway"/>
</dbReference>
<evidence type="ECO:0000313" key="23">
    <source>
        <dbReference type="Proteomes" id="UP000029448"/>
    </source>
</evidence>
<evidence type="ECO:0000256" key="10">
    <source>
        <dbReference type="ARBA" id="ARBA00022605"/>
    </source>
</evidence>
<comment type="catalytic activity">
    <reaction evidence="14">
        <text>L-valine + 2-oxoglutarate = 3-methyl-2-oxobutanoate + L-glutamate</text>
        <dbReference type="Rhea" id="RHEA:24813"/>
        <dbReference type="ChEBI" id="CHEBI:11851"/>
        <dbReference type="ChEBI" id="CHEBI:16810"/>
        <dbReference type="ChEBI" id="CHEBI:29985"/>
        <dbReference type="ChEBI" id="CHEBI:57762"/>
        <dbReference type="EC" id="2.6.1.42"/>
    </reaction>
</comment>
<evidence type="ECO:0000256" key="8">
    <source>
        <dbReference type="ARBA" id="ARBA00014472"/>
    </source>
</evidence>
<dbReference type="NCBIfam" id="TIGR01123">
    <property type="entry name" value="ilvE_II"/>
    <property type="match status" value="1"/>
</dbReference>
<keyword evidence="11 20" id="KW-0808">Transferase</keyword>
<dbReference type="STRING" id="104102.AtDm6_1228"/>
<name>A0A095B607_9PROT</name>
<keyword evidence="9 20" id="KW-0032">Aminotransferase</keyword>
<dbReference type="EMBL" id="LHZT01000106">
    <property type="protein sequence ID" value="KXV59344.1"/>
    <property type="molecule type" value="Genomic_DNA"/>
</dbReference>
<dbReference type="Proteomes" id="UP000220394">
    <property type="component" value="Chromosome"/>
</dbReference>
<dbReference type="CDD" id="cd01557">
    <property type="entry name" value="BCAT_beta_family"/>
    <property type="match status" value="1"/>
</dbReference>
<evidence type="ECO:0000256" key="6">
    <source>
        <dbReference type="ARBA" id="ARBA00009320"/>
    </source>
</evidence>
<dbReference type="PATRIC" id="fig|104102.11.peg.264"/>
<evidence type="ECO:0000256" key="17">
    <source>
        <dbReference type="PIRSR" id="PIRSR006468-1"/>
    </source>
</evidence>
<dbReference type="Gene3D" id="3.20.10.10">
    <property type="entry name" value="D-amino Acid Aminotransferase, subunit A, domain 2"/>
    <property type="match status" value="1"/>
</dbReference>
<dbReference type="AlphaFoldDB" id="A0A095B607"/>
<evidence type="ECO:0000256" key="4">
    <source>
        <dbReference type="ARBA" id="ARBA00004931"/>
    </source>
</evidence>
<evidence type="ECO:0000256" key="7">
    <source>
        <dbReference type="ARBA" id="ARBA00013053"/>
    </source>
</evidence>
<keyword evidence="12" id="KW-0663">Pyridoxal phosphate</keyword>
<evidence type="ECO:0000313" key="22">
    <source>
        <dbReference type="EMBL" id="OUI81076.1"/>
    </source>
</evidence>
<evidence type="ECO:0000256" key="1">
    <source>
        <dbReference type="ARBA" id="ARBA00001933"/>
    </source>
</evidence>
<dbReference type="Pfam" id="PF01063">
    <property type="entry name" value="Aminotran_4"/>
    <property type="match status" value="1"/>
</dbReference>
<evidence type="ECO:0000256" key="16">
    <source>
        <dbReference type="ARBA" id="ARBA00049229"/>
    </source>
</evidence>
<gene>
    <name evidence="19" type="primary">ilvE1</name>
    <name evidence="21" type="ORF">AD947_04270</name>
    <name evidence="20" type="ORF">AtDm6_1228</name>
    <name evidence="19" type="ORF">ATR01nite_24380</name>
    <name evidence="18" type="ORF">CIW82_06600</name>
    <name evidence="22" type="ORF">HC62_16510</name>
</gene>
<reference evidence="18 26" key="4">
    <citation type="submission" date="2017-08" db="EMBL/GenBank/DDBJ databases">
        <title>Complete Genome Sequence of Acetobacter tropicalis Oregon-R-modENCODE STRAIN BDGP1, an acetic acid bacterium isolated from Drosophila melanogaster gut.</title>
        <authorList>
            <person name="Wan K.H."/>
            <person name="Yu C."/>
            <person name="Park S."/>
            <person name="Hammonds A.S."/>
            <person name="Booth B.W."/>
            <person name="Celniker S.E."/>
        </authorList>
    </citation>
    <scope>NUCLEOTIDE SEQUENCE [LARGE SCALE GENOMIC DNA]</scope>
    <source>
        <strain evidence="18 26">BDGP1</strain>
    </source>
</reference>
<dbReference type="RefSeq" id="WP_006558853.1">
    <property type="nucleotide sequence ID" value="NZ_BJVR01000032.1"/>
</dbReference>
<evidence type="ECO:0000256" key="14">
    <source>
        <dbReference type="ARBA" id="ARBA00048212"/>
    </source>
</evidence>
<reference evidence="20 23" key="1">
    <citation type="submission" date="2014-06" db="EMBL/GenBank/DDBJ databases">
        <title>Functional and comparative genomic analyses of the Drosophila gut microbiota identify candidate symbiosis factors.</title>
        <authorList>
            <person name="Newell P.D."/>
            <person name="Chaston J.M."/>
            <person name="Douglas A.E."/>
        </authorList>
    </citation>
    <scope>NUCLEOTIDE SEQUENCE [LARGE SCALE GENOMIC DNA]</scope>
    <source>
        <strain evidence="20 23">DmCS_006</strain>
    </source>
</reference>
<dbReference type="EMBL" id="JOKM01000040">
    <property type="protein sequence ID" value="KGB24388.1"/>
    <property type="molecule type" value="Genomic_DNA"/>
</dbReference>
<reference evidence="21 24" key="3">
    <citation type="submission" date="2015-06" db="EMBL/GenBank/DDBJ databases">
        <title>Improved classification and identification of acetic acid bacteria using matrix-assisted laser desorption/ionization time-of-flight mass spectrometry; Gluconobacter nephelii and Gluconobacter uchimurae are later heterotypic synonyms of Gluconobacter japonicus and Gluconobacter oxydans, respectively.</title>
        <authorList>
            <person name="Li L."/>
            <person name="Cleenwerck I."/>
            <person name="De Vuyst L."/>
            <person name="Vandamme P."/>
        </authorList>
    </citation>
    <scope>NUCLEOTIDE SEQUENCE [LARGE SCALE GENOMIC DNA]</scope>
    <source>
        <strain evidence="21 24">LMG 1663</strain>
    </source>
</reference>
<dbReference type="GeneID" id="34782169"/>
<comment type="catalytic activity">
    <reaction evidence="16">
        <text>L-leucine + 2-oxoglutarate = 4-methyl-2-oxopentanoate + L-glutamate</text>
        <dbReference type="Rhea" id="RHEA:18321"/>
        <dbReference type="ChEBI" id="CHEBI:16810"/>
        <dbReference type="ChEBI" id="CHEBI:17865"/>
        <dbReference type="ChEBI" id="CHEBI:29985"/>
        <dbReference type="ChEBI" id="CHEBI:57427"/>
        <dbReference type="EC" id="2.6.1.42"/>
    </reaction>
</comment>
<evidence type="ECO:0000313" key="20">
    <source>
        <dbReference type="EMBL" id="KGB24388.1"/>
    </source>
</evidence>
<keyword evidence="13" id="KW-0100">Branched-chain amino acid biosynthesis</keyword>